<comment type="caution">
    <text evidence="2">The sequence shown here is derived from an EMBL/GenBank/DDBJ whole genome shotgun (WGS) entry which is preliminary data.</text>
</comment>
<dbReference type="EMBL" id="JAIW01000010">
    <property type="protein sequence ID" value="KLE11410.1"/>
    <property type="molecule type" value="Genomic_DNA"/>
</dbReference>
<gene>
    <name evidence="2" type="ORF">AF80_01730</name>
</gene>
<dbReference type="Proteomes" id="UP000035154">
    <property type="component" value="Unassembled WGS sequence"/>
</dbReference>
<evidence type="ECO:0000256" key="1">
    <source>
        <dbReference type="SAM" id="MobiDB-lite"/>
    </source>
</evidence>
<proteinExistence type="predicted"/>
<protein>
    <recommendedName>
        <fullName evidence="4">SMP domain-containing protein</fullName>
    </recommendedName>
</protein>
<evidence type="ECO:0000313" key="2">
    <source>
        <dbReference type="EMBL" id="KLE11410.1"/>
    </source>
</evidence>
<feature type="region of interest" description="Disordered" evidence="1">
    <location>
        <begin position="1"/>
        <end position="49"/>
    </location>
</feature>
<reference evidence="2 3" key="1">
    <citation type="submission" date="2014-01" db="EMBL/GenBank/DDBJ databases">
        <title>Development of a Comparative Genomic Fingerprinting Assay for High Resolution Genotyping of Arcobacter butzleri.</title>
        <authorList>
            <person name="Webb A.L."/>
            <person name="Inglis G.D."/>
            <person name="Kruczkiewicz P."/>
            <person name="Selinger L.B."/>
            <person name="Taboada E.N."/>
        </authorList>
    </citation>
    <scope>NUCLEOTIDE SEQUENCE [LARGE SCALE GENOMIC DNA]</scope>
    <source>
        <strain evidence="2 3">L355</strain>
    </source>
</reference>
<evidence type="ECO:0000313" key="3">
    <source>
        <dbReference type="Proteomes" id="UP000035154"/>
    </source>
</evidence>
<evidence type="ECO:0008006" key="4">
    <source>
        <dbReference type="Google" id="ProtNLM"/>
    </source>
</evidence>
<name>A0A0G9L097_9BACT</name>
<organism evidence="2 3">
    <name type="scientific">Aliarcobacter butzleri L355</name>
    <dbReference type="NCBI Taxonomy" id="1447263"/>
    <lineage>
        <taxon>Bacteria</taxon>
        <taxon>Pseudomonadati</taxon>
        <taxon>Campylobacterota</taxon>
        <taxon>Epsilonproteobacteria</taxon>
        <taxon>Campylobacterales</taxon>
        <taxon>Arcobacteraceae</taxon>
        <taxon>Aliarcobacter</taxon>
    </lineage>
</organism>
<sequence>MAKQTPMTKAASQRIQSATAKQNGGQTPKGTFSQRAQSTADSKSSKGNK</sequence>
<dbReference type="AlphaFoldDB" id="A0A0G9L097"/>
<dbReference type="PATRIC" id="fig|1447263.3.peg.330"/>
<dbReference type="RefSeq" id="WP_193356970.1">
    <property type="nucleotide sequence ID" value="NZ_JAIW01000010.1"/>
</dbReference>
<accession>A0A0G9L097</accession>